<evidence type="ECO:0000256" key="1">
    <source>
        <dbReference type="SAM" id="MobiDB-lite"/>
    </source>
</evidence>
<dbReference type="EMBL" id="JAZDWU010000012">
    <property type="protein sequence ID" value="KAK9984442.1"/>
    <property type="molecule type" value="Genomic_DNA"/>
</dbReference>
<dbReference type="PANTHER" id="PTHR46033">
    <property type="entry name" value="PROTEIN MAIN-LIKE 2"/>
    <property type="match status" value="1"/>
</dbReference>
<dbReference type="PANTHER" id="PTHR46033:SF8">
    <property type="entry name" value="PROTEIN MAINTENANCE OF MERISTEMS-LIKE"/>
    <property type="match status" value="1"/>
</dbReference>
<reference evidence="3 4" key="1">
    <citation type="submission" date="2024-01" db="EMBL/GenBank/DDBJ databases">
        <title>A telomere-to-telomere, gap-free genome of sweet tea (Lithocarpus litseifolius).</title>
        <authorList>
            <person name="Zhou J."/>
        </authorList>
    </citation>
    <scope>NUCLEOTIDE SEQUENCE [LARGE SCALE GENOMIC DNA]</scope>
    <source>
        <strain evidence="3">Zhou-2022a</strain>
        <tissue evidence="3">Leaf</tissue>
    </source>
</reference>
<feature type="region of interest" description="Disordered" evidence="1">
    <location>
        <begin position="566"/>
        <end position="607"/>
    </location>
</feature>
<comment type="caution">
    <text evidence="3">The sequence shown here is derived from an EMBL/GenBank/DDBJ whole genome shotgun (WGS) entry which is preliminary data.</text>
</comment>
<proteinExistence type="predicted"/>
<dbReference type="InterPro" id="IPR044824">
    <property type="entry name" value="MAIN-like"/>
</dbReference>
<gene>
    <name evidence="3" type="ORF">SO802_033967</name>
</gene>
<accession>A0AAW2BH94</accession>
<dbReference type="AlphaFoldDB" id="A0AAW2BH94"/>
<dbReference type="InterPro" id="IPR019557">
    <property type="entry name" value="AminoTfrase-like_pln_mobile"/>
</dbReference>
<dbReference type="Pfam" id="PF10536">
    <property type="entry name" value="PMD"/>
    <property type="match status" value="1"/>
</dbReference>
<protein>
    <recommendedName>
        <fullName evidence="2">Aminotransferase-like plant mobile domain-containing protein</fullName>
    </recommendedName>
</protein>
<evidence type="ECO:0000313" key="3">
    <source>
        <dbReference type="EMBL" id="KAK9984442.1"/>
    </source>
</evidence>
<feature type="compositionally biased region" description="Basic residues" evidence="1">
    <location>
        <begin position="588"/>
        <end position="598"/>
    </location>
</feature>
<organism evidence="3 4">
    <name type="scientific">Lithocarpus litseifolius</name>
    <dbReference type="NCBI Taxonomy" id="425828"/>
    <lineage>
        <taxon>Eukaryota</taxon>
        <taxon>Viridiplantae</taxon>
        <taxon>Streptophyta</taxon>
        <taxon>Embryophyta</taxon>
        <taxon>Tracheophyta</taxon>
        <taxon>Spermatophyta</taxon>
        <taxon>Magnoliopsida</taxon>
        <taxon>eudicotyledons</taxon>
        <taxon>Gunneridae</taxon>
        <taxon>Pentapetalae</taxon>
        <taxon>rosids</taxon>
        <taxon>fabids</taxon>
        <taxon>Fagales</taxon>
        <taxon>Fagaceae</taxon>
        <taxon>Lithocarpus</taxon>
    </lineage>
</organism>
<sequence length="607" mass="67560">MASTSSQGGSKFISFDGRGGKRYKPKSWNSNEDLLQDKNTHMSSQALQRKPTSYKIRGSLSDVRNCWIAMGPEVKAKISAAGLNHFLTSIYNDGIVEHKDINLIIALSERFWDTTNTFHFPGIGEVMLTPHDFAVITGLRIGGERIEVNDNLTNCDVERLLGGLPPKGSELNVKLSWLVKHLRGIENVEMCVRCFMLLLIGQVLSPNTGSTVSLRYLASLENVDDIGKYDWGGMTYATLLHYMVQYSRCAMNNLGGPLFTWEIWMYEYFGVGPKLHNSKAQVFPRFFRWSSRNRISGGKKRTLQDWRLIIESLTETNMNLDPWQTVPISSKYSGLTLNRHKILFECPLGRYWYLGDRVLAQVDHKYPPLLPQDPPDSMRKGGLLEGDDLKAALAGSDATGVAGDYGEFVQRRLQGRFAHLCGETVSCFNGALIMYSNGLVLQGNAEQGSDSEGSSPEGIAPQPSSHVEGPSGSFQERYPHFPSWSCRVMNQDGSIGYMRLDRPEHAPNVPWTGQVAIGTDLVDESLLMIESLQQTVYTQSAQNFSLRAELASARSHIQTMEGLFERLGVGAGPRRSQRGDEGGSGSRNTRKSSRRRTRGPSDEDEGI</sequence>
<feature type="region of interest" description="Disordered" evidence="1">
    <location>
        <begin position="444"/>
        <end position="474"/>
    </location>
</feature>
<keyword evidence="4" id="KW-1185">Reference proteome</keyword>
<dbReference type="Proteomes" id="UP001459277">
    <property type="component" value="Unassembled WGS sequence"/>
</dbReference>
<evidence type="ECO:0000313" key="4">
    <source>
        <dbReference type="Proteomes" id="UP001459277"/>
    </source>
</evidence>
<name>A0AAW2BH94_9ROSI</name>
<feature type="region of interest" description="Disordered" evidence="1">
    <location>
        <begin position="1"/>
        <end position="31"/>
    </location>
</feature>
<feature type="compositionally biased region" description="Polar residues" evidence="1">
    <location>
        <begin position="444"/>
        <end position="454"/>
    </location>
</feature>
<feature type="domain" description="Aminotransferase-like plant mobile" evidence="2">
    <location>
        <begin position="99"/>
        <end position="362"/>
    </location>
</feature>
<dbReference type="GO" id="GO:0010073">
    <property type="term" value="P:meristem maintenance"/>
    <property type="evidence" value="ECO:0007669"/>
    <property type="project" value="InterPro"/>
</dbReference>
<evidence type="ECO:0000259" key="2">
    <source>
        <dbReference type="Pfam" id="PF10536"/>
    </source>
</evidence>